<evidence type="ECO:0000256" key="2">
    <source>
        <dbReference type="SAM" id="Phobius"/>
    </source>
</evidence>
<sequence length="237" mass="27269">MKEPQDILQRAIAQLPSYPAPAKVWPLMEQTLDQERNPQPLHQAVQELKTTILLAPLAWENLEEKLNQQEELVADKNTVPEGKTTPSIFRGMRKRAGKAAQPVFARGYVFYAVVACILLFLGVFWYYQTIELPQEPSLTYSQEIVAPLNLTLFEASLSDEDEVLDFVRENCQTLQEKCTNSKFRGLLNEYLELEAARHELTGQLNQHQEQTQLMNYLVRIEKEKTEVGKQLLQLLLI</sequence>
<evidence type="ECO:0000313" key="3">
    <source>
        <dbReference type="EMBL" id="PSR53432.1"/>
    </source>
</evidence>
<keyword evidence="2" id="KW-0472">Membrane</keyword>
<keyword evidence="1" id="KW-0175">Coiled coil</keyword>
<dbReference type="EMBL" id="PYFT01000001">
    <property type="protein sequence ID" value="PSR53432.1"/>
    <property type="molecule type" value="Genomic_DNA"/>
</dbReference>
<dbReference type="AlphaFoldDB" id="A0A2T2YD35"/>
<feature type="transmembrane region" description="Helical" evidence="2">
    <location>
        <begin position="103"/>
        <end position="127"/>
    </location>
</feature>
<reference evidence="3 4" key="1">
    <citation type="submission" date="2018-03" db="EMBL/GenBank/DDBJ databases">
        <title>Adhaeribacter sp. HMF7605 Genome sequencing and assembly.</title>
        <authorList>
            <person name="Kang H."/>
            <person name="Kang J."/>
            <person name="Cha I."/>
            <person name="Kim H."/>
            <person name="Joh K."/>
        </authorList>
    </citation>
    <scope>NUCLEOTIDE SEQUENCE [LARGE SCALE GENOMIC DNA]</scope>
    <source>
        <strain evidence="3 4">HMF7605</strain>
    </source>
</reference>
<dbReference type="Proteomes" id="UP000240357">
    <property type="component" value="Unassembled WGS sequence"/>
</dbReference>
<keyword evidence="2" id="KW-1133">Transmembrane helix</keyword>
<keyword evidence="4" id="KW-1185">Reference proteome</keyword>
<gene>
    <name evidence="3" type="ORF">AHMF7605_07780</name>
</gene>
<protein>
    <submittedName>
        <fullName evidence="3">Uncharacterized protein</fullName>
    </submittedName>
</protein>
<evidence type="ECO:0000313" key="4">
    <source>
        <dbReference type="Proteomes" id="UP000240357"/>
    </source>
</evidence>
<feature type="coiled-coil region" evidence="1">
    <location>
        <begin position="157"/>
        <end position="210"/>
    </location>
</feature>
<name>A0A2T2YD35_9BACT</name>
<keyword evidence="2" id="KW-0812">Transmembrane</keyword>
<proteinExistence type="predicted"/>
<organism evidence="3 4">
    <name type="scientific">Adhaeribacter arboris</name>
    <dbReference type="NCBI Taxonomy" id="2072846"/>
    <lineage>
        <taxon>Bacteria</taxon>
        <taxon>Pseudomonadati</taxon>
        <taxon>Bacteroidota</taxon>
        <taxon>Cytophagia</taxon>
        <taxon>Cytophagales</taxon>
        <taxon>Hymenobacteraceae</taxon>
        <taxon>Adhaeribacter</taxon>
    </lineage>
</organism>
<dbReference type="OrthoDB" id="9899453at2"/>
<comment type="caution">
    <text evidence="3">The sequence shown here is derived from an EMBL/GenBank/DDBJ whole genome shotgun (WGS) entry which is preliminary data.</text>
</comment>
<evidence type="ECO:0000256" key="1">
    <source>
        <dbReference type="SAM" id="Coils"/>
    </source>
</evidence>
<accession>A0A2T2YD35</accession>
<dbReference type="RefSeq" id="WP_106928055.1">
    <property type="nucleotide sequence ID" value="NZ_PYFT01000001.1"/>
</dbReference>